<reference evidence="2 3" key="2">
    <citation type="submission" date="2018-11" db="EMBL/GenBank/DDBJ databases">
        <authorList>
            <consortium name="Pathogen Informatics"/>
        </authorList>
    </citation>
    <scope>NUCLEOTIDE SEQUENCE [LARGE SCALE GENOMIC DNA]</scope>
    <source>
        <strain evidence="2 3">Egypt</strain>
    </source>
</reference>
<accession>A0A183B4K1</accession>
<evidence type="ECO:0000313" key="2">
    <source>
        <dbReference type="EMBL" id="VDP91408.1"/>
    </source>
</evidence>
<proteinExistence type="predicted"/>
<reference evidence="4" key="1">
    <citation type="submission" date="2016-06" db="UniProtKB">
        <authorList>
            <consortium name="WormBaseParasite"/>
        </authorList>
    </citation>
    <scope>IDENTIFICATION</scope>
</reference>
<organism evidence="4">
    <name type="scientific">Echinostoma caproni</name>
    <dbReference type="NCBI Taxonomy" id="27848"/>
    <lineage>
        <taxon>Eukaryota</taxon>
        <taxon>Metazoa</taxon>
        <taxon>Spiralia</taxon>
        <taxon>Lophotrochozoa</taxon>
        <taxon>Platyhelminthes</taxon>
        <taxon>Trematoda</taxon>
        <taxon>Digenea</taxon>
        <taxon>Plagiorchiida</taxon>
        <taxon>Echinostomata</taxon>
        <taxon>Echinostomatoidea</taxon>
        <taxon>Echinostomatidae</taxon>
        <taxon>Echinostoma</taxon>
    </lineage>
</organism>
<evidence type="ECO:0000259" key="1">
    <source>
        <dbReference type="Pfam" id="PF23309"/>
    </source>
</evidence>
<dbReference type="Pfam" id="PF23309">
    <property type="entry name" value="DUF7083"/>
    <property type="match status" value="1"/>
</dbReference>
<dbReference type="Proteomes" id="UP000272942">
    <property type="component" value="Unassembled WGS sequence"/>
</dbReference>
<feature type="domain" description="DUF7083" evidence="1">
    <location>
        <begin position="88"/>
        <end position="165"/>
    </location>
</feature>
<name>A0A183B4K1_9TREM</name>
<dbReference type="EMBL" id="UZAN01056796">
    <property type="protein sequence ID" value="VDP91408.1"/>
    <property type="molecule type" value="Genomic_DNA"/>
</dbReference>
<sequence>MGRGYLLVCAAIKHILPSMVTTSGTHRANSVSPFRPWLIPGYILPRALFLVVQVVELIIVHPLKGLFDHVIASGVGDEVNRQCFAVGRMSHDPETGHTFEAWFKRWEDVFQTDFSCQDDAWKVCLLVRKLRITEHSRFVDHILPKLSRDLKFDEALAQSSEIFGESASLFRIQYNCLKSNKRNGEDYGMLADRVDRDCERFKLCSLTNDQFKCLIFIRALQNLEDADILIRLLSRLDQDSDMNLKILMTEYKRLISLKHDTALVEQNTSIADIHAMH</sequence>
<protein>
    <recommendedName>
        <fullName evidence="1">DUF7083 domain-containing protein</fullName>
    </recommendedName>
</protein>
<evidence type="ECO:0000313" key="3">
    <source>
        <dbReference type="Proteomes" id="UP000272942"/>
    </source>
</evidence>
<keyword evidence="3" id="KW-1185">Reference proteome</keyword>
<dbReference type="OrthoDB" id="6270619at2759"/>
<dbReference type="WBParaSite" id="ECPE_0001417601-mRNA-1">
    <property type="protein sequence ID" value="ECPE_0001417601-mRNA-1"/>
    <property type="gene ID" value="ECPE_0001417601"/>
</dbReference>
<evidence type="ECO:0000313" key="4">
    <source>
        <dbReference type="WBParaSite" id="ECPE_0001417601-mRNA-1"/>
    </source>
</evidence>
<dbReference type="AlphaFoldDB" id="A0A183B4K1"/>
<dbReference type="InterPro" id="IPR055510">
    <property type="entry name" value="DUF7083"/>
</dbReference>
<gene>
    <name evidence="2" type="ORF">ECPE_LOCUS14136</name>
</gene>